<dbReference type="EMBL" id="CP011564">
    <property type="protein sequence ID" value="ALG81387.1"/>
    <property type="molecule type" value="Genomic_DNA"/>
</dbReference>
<reference evidence="1 4" key="1">
    <citation type="journal article" date="2015" name="ISME J.">
        <title>Elemental sulfur and acetate can support life of a novel strictly anaerobic haloarchaeon.</title>
        <authorList>
            <person name="Sorokin D.Y."/>
            <person name="Kublanov I.V."/>
            <person name="Gavrilov S.N."/>
            <person name="Rojo D."/>
            <person name="Roman P."/>
            <person name="Golyshin P.N."/>
            <person name="Slepak V.Z."/>
            <person name="Smedile F."/>
            <person name="Ferrer M."/>
            <person name="Messina E."/>
            <person name="La Cono V."/>
            <person name="Yakimov M.M."/>
        </authorList>
    </citation>
    <scope>NUCLEOTIDE SEQUENCE [LARGE SCALE GENOMIC DNA]</scope>
    <source>
        <strain evidence="1 4">HSR2</strain>
    </source>
</reference>
<protein>
    <submittedName>
        <fullName evidence="1">Uncharacterized protein</fullName>
    </submittedName>
</protein>
<reference evidence="2 3" key="3">
    <citation type="journal article" date="2016" name="Stand. Genomic Sci.">
        <title>Complete genome sequence of 'Halanaeroarchaeum sulfurireducens' M27-SA2, a sulfur-reducing and acetate-oxidizing haloarchaeon from the deep-sea hypersaline anoxic lake Medee.</title>
        <authorList>
            <person name="Messina E."/>
            <person name="Sorokin D.Y."/>
            <person name="Kublanov I.V."/>
            <person name="Toshchakov S."/>
            <person name="Lopatina A."/>
            <person name="Arcadi E."/>
            <person name="Smedile F."/>
            <person name="La Spada G."/>
            <person name="La Cono V."/>
            <person name="Yakimov M.M."/>
        </authorList>
    </citation>
    <scope>NUCLEOTIDE SEQUENCE [LARGE SCALE GENOMIC DNA]</scope>
    <source>
        <strain evidence="2 3">M27-SA2</strain>
    </source>
</reference>
<reference evidence="3" key="2">
    <citation type="submission" date="2015-05" db="EMBL/GenBank/DDBJ databases">
        <title>Complete genome sequence of Halanaeroarchaeum sulfurireducens type strain M27-SA2, a sulfate-reducer haloarchaeon from marine anoxic lake Medee.</title>
        <authorList>
            <person name="Messina E."/>
            <person name="Kublanov I.V."/>
            <person name="Toshchakov S."/>
            <person name="Arcadi E."/>
            <person name="La Spada G."/>
            <person name="La Cono V."/>
            <person name="Yakimov M.M."/>
        </authorList>
    </citation>
    <scope>NUCLEOTIDE SEQUENCE [LARGE SCALE GENOMIC DNA]</scope>
    <source>
        <strain evidence="3">M27-SA2</strain>
    </source>
</reference>
<proteinExistence type="predicted"/>
<dbReference type="Proteomes" id="UP000060390">
    <property type="component" value="Chromosome"/>
</dbReference>
<sequence length="74" mass="8384">MVDRLSGGHHDDIIVVLSTRLKLPAEVRYVFSLLQENVARNTIAAELPDRIGKKNDTSLQFDKAWGVPRRDPSR</sequence>
<dbReference type="AlphaFoldDB" id="A0A0F7P701"/>
<gene>
    <name evidence="2" type="ORF">HLASA_0482</name>
    <name evidence="1" type="ORF">HLASF_0485</name>
</gene>
<accession>A0A0F7P701</accession>
<name>A0A0F7P701_9EURY</name>
<dbReference type="EMBL" id="CP008874">
    <property type="protein sequence ID" value="AKH96986.1"/>
    <property type="molecule type" value="Genomic_DNA"/>
</dbReference>
<dbReference type="InterPro" id="IPR022803">
    <property type="entry name" value="Ribosomal_uL5_dom_sf"/>
</dbReference>
<evidence type="ECO:0000313" key="4">
    <source>
        <dbReference type="Proteomes" id="UP000069906"/>
    </source>
</evidence>
<organism evidence="1 4">
    <name type="scientific">Halanaeroarchaeum sulfurireducens</name>
    <dbReference type="NCBI Taxonomy" id="1604004"/>
    <lineage>
        <taxon>Archaea</taxon>
        <taxon>Methanobacteriati</taxon>
        <taxon>Methanobacteriota</taxon>
        <taxon>Stenosarchaea group</taxon>
        <taxon>Halobacteria</taxon>
        <taxon>Halobacteriales</taxon>
        <taxon>Halobacteriaceae</taxon>
        <taxon>Halanaeroarchaeum</taxon>
    </lineage>
</organism>
<dbReference type="KEGG" id="hsu:HLASF_0485"/>
<dbReference type="Gene3D" id="3.30.1440.10">
    <property type="match status" value="1"/>
</dbReference>
<evidence type="ECO:0000313" key="2">
    <source>
        <dbReference type="EMBL" id="ALG81387.1"/>
    </source>
</evidence>
<evidence type="ECO:0000313" key="3">
    <source>
        <dbReference type="Proteomes" id="UP000060390"/>
    </source>
</evidence>
<dbReference type="KEGG" id="hsf:HLASA_0482"/>
<dbReference type="HOGENOM" id="CLU_2678744_0_0_2"/>
<dbReference type="Proteomes" id="UP000069906">
    <property type="component" value="Chromosome"/>
</dbReference>
<keyword evidence="4" id="KW-1185">Reference proteome</keyword>
<evidence type="ECO:0000313" key="1">
    <source>
        <dbReference type="EMBL" id="AKH96986.1"/>
    </source>
</evidence>